<comment type="cofactor">
    <cofactor evidence="1">
        <name>Fe cation</name>
        <dbReference type="ChEBI" id="CHEBI:24875"/>
    </cofactor>
</comment>
<dbReference type="EMBL" id="WTVA01000001">
    <property type="protein sequence ID" value="MZR21186.1"/>
    <property type="molecule type" value="Genomic_DNA"/>
</dbReference>
<dbReference type="CDD" id="cd00680">
    <property type="entry name" value="RHO_alpha_C"/>
    <property type="match status" value="1"/>
</dbReference>
<dbReference type="AlphaFoldDB" id="A0A845MCZ4"/>
<dbReference type="PRINTS" id="PR00090">
    <property type="entry name" value="RNGDIOXGNASE"/>
</dbReference>
<organism evidence="9 10">
    <name type="scientific">Sneathiella chungangensis</name>
    <dbReference type="NCBI Taxonomy" id="1418234"/>
    <lineage>
        <taxon>Bacteria</taxon>
        <taxon>Pseudomonadati</taxon>
        <taxon>Pseudomonadota</taxon>
        <taxon>Alphaproteobacteria</taxon>
        <taxon>Sneathiellales</taxon>
        <taxon>Sneathiellaceae</taxon>
        <taxon>Sneathiella</taxon>
    </lineage>
</organism>
<evidence type="ECO:0000256" key="1">
    <source>
        <dbReference type="ARBA" id="ARBA00001962"/>
    </source>
</evidence>
<name>A0A845MCZ4_9PROT</name>
<feature type="domain" description="Rieske" evidence="8">
    <location>
        <begin position="51"/>
        <end position="163"/>
    </location>
</feature>
<dbReference type="SUPFAM" id="SSF55961">
    <property type="entry name" value="Bet v1-like"/>
    <property type="match status" value="1"/>
</dbReference>
<dbReference type="GO" id="GO:0051537">
    <property type="term" value="F:2 iron, 2 sulfur cluster binding"/>
    <property type="evidence" value="ECO:0007669"/>
    <property type="project" value="UniProtKB-KW"/>
</dbReference>
<dbReference type="GO" id="GO:0005506">
    <property type="term" value="F:iron ion binding"/>
    <property type="evidence" value="ECO:0007669"/>
    <property type="project" value="InterPro"/>
</dbReference>
<evidence type="ECO:0000256" key="2">
    <source>
        <dbReference type="ARBA" id="ARBA00022714"/>
    </source>
</evidence>
<evidence type="ECO:0000256" key="5">
    <source>
        <dbReference type="ARBA" id="ARBA00023004"/>
    </source>
</evidence>
<proteinExistence type="predicted"/>
<keyword evidence="4" id="KW-0560">Oxidoreductase</keyword>
<evidence type="ECO:0000256" key="4">
    <source>
        <dbReference type="ARBA" id="ARBA00023002"/>
    </source>
</evidence>
<gene>
    <name evidence="9" type="ORF">GQF03_02465</name>
</gene>
<keyword evidence="6" id="KW-0411">Iron-sulfur</keyword>
<evidence type="ECO:0000313" key="10">
    <source>
        <dbReference type="Proteomes" id="UP000445696"/>
    </source>
</evidence>
<reference evidence="9 10" key="1">
    <citation type="journal article" date="2014" name="Int. J. Syst. Evol. Microbiol.">
        <title>Sneathiella chungangensis sp. nov., isolated from a marine sand, and emended description of the genus Sneathiella.</title>
        <authorList>
            <person name="Siamphan C."/>
            <person name="Kim H."/>
            <person name="Lee J.S."/>
            <person name="Kim W."/>
        </authorList>
    </citation>
    <scope>NUCLEOTIDE SEQUENCE [LARGE SCALE GENOMIC DNA]</scope>
    <source>
        <strain evidence="9 10">KCTC 32476</strain>
    </source>
</reference>
<accession>A0A845MCZ4</accession>
<dbReference type="CDD" id="cd03469">
    <property type="entry name" value="Rieske_RO_Alpha_N"/>
    <property type="match status" value="1"/>
</dbReference>
<keyword evidence="7" id="KW-1133">Transmembrane helix</keyword>
<keyword evidence="7" id="KW-0472">Membrane</keyword>
<dbReference type="PANTHER" id="PTHR43756:SF5">
    <property type="entry name" value="CHOLINE MONOOXYGENASE, CHLOROPLASTIC"/>
    <property type="match status" value="1"/>
</dbReference>
<keyword evidence="10" id="KW-1185">Reference proteome</keyword>
<sequence>MRKATSADILGNDSLEGLEKPTALATGLPGQAYTDQAIFELEQKSIFTNSWFAAGYSSDIPKSGDKKSVTIAGWELLLVRGKDNNVRCFHNICSHRGSKLVEGCKSGNSISCPYHCWTYNLDGELIGTPHLGGPGVSDVEGMDRKSLGLRQVRCDTWQDLLFVDISGEAPSLADHFTRLNCLLADYELDEVTVADVAVPETELPFNWKLLVEGGIESYHLPWVHPQLELPPKETSVLVDEKDAYIGHKIPLSIEEMRRRAANSETEASPFPTFRKMKINLENNEPINFYIIFLMPNAVVLLFPNYFILNLIRPVSVTKTFQTRKIYYLGDAAVSPELSVKREEIAEVWKNVLAQDIPFLVSAQEMAAVRKRMNFPTRFSPFWEIGLHRFQKYVARNITL</sequence>
<dbReference type="InterPro" id="IPR001663">
    <property type="entry name" value="Rng_hydr_dOase-A"/>
</dbReference>
<evidence type="ECO:0000259" key="8">
    <source>
        <dbReference type="PROSITE" id="PS51296"/>
    </source>
</evidence>
<dbReference type="OrthoDB" id="7456916at2"/>
<evidence type="ECO:0000256" key="6">
    <source>
        <dbReference type="ARBA" id="ARBA00023014"/>
    </source>
</evidence>
<dbReference type="RefSeq" id="WP_161337596.1">
    <property type="nucleotide sequence ID" value="NZ_JBHSDG010000003.1"/>
</dbReference>
<dbReference type="GO" id="GO:0016491">
    <property type="term" value="F:oxidoreductase activity"/>
    <property type="evidence" value="ECO:0007669"/>
    <property type="project" value="UniProtKB-KW"/>
</dbReference>
<dbReference type="InterPro" id="IPR017941">
    <property type="entry name" value="Rieske_2Fe-2S"/>
</dbReference>
<protein>
    <submittedName>
        <fullName evidence="9">Rieske 2Fe-2S domain-containing protein</fullName>
    </submittedName>
</protein>
<dbReference type="Pfam" id="PF00355">
    <property type="entry name" value="Rieske"/>
    <property type="match status" value="1"/>
</dbReference>
<dbReference type="InterPro" id="IPR015879">
    <property type="entry name" value="Ring_hydroxy_dOase_asu_C_dom"/>
</dbReference>
<evidence type="ECO:0000313" key="9">
    <source>
        <dbReference type="EMBL" id="MZR21186.1"/>
    </source>
</evidence>
<dbReference type="Pfam" id="PF00848">
    <property type="entry name" value="Ring_hydroxyl_A"/>
    <property type="match status" value="1"/>
</dbReference>
<dbReference type="Proteomes" id="UP000445696">
    <property type="component" value="Unassembled WGS sequence"/>
</dbReference>
<dbReference type="Gene3D" id="2.102.10.10">
    <property type="entry name" value="Rieske [2Fe-2S] iron-sulphur domain"/>
    <property type="match status" value="1"/>
</dbReference>
<feature type="transmembrane region" description="Helical" evidence="7">
    <location>
        <begin position="286"/>
        <end position="308"/>
    </location>
</feature>
<dbReference type="PROSITE" id="PS51296">
    <property type="entry name" value="RIESKE"/>
    <property type="match status" value="1"/>
</dbReference>
<keyword evidence="5" id="KW-0408">Iron</keyword>
<dbReference type="InterPro" id="IPR036922">
    <property type="entry name" value="Rieske_2Fe-2S_sf"/>
</dbReference>
<keyword evidence="3" id="KW-0479">Metal-binding</keyword>
<comment type="caution">
    <text evidence="9">The sequence shown here is derived from an EMBL/GenBank/DDBJ whole genome shotgun (WGS) entry which is preliminary data.</text>
</comment>
<dbReference type="SUPFAM" id="SSF50022">
    <property type="entry name" value="ISP domain"/>
    <property type="match status" value="1"/>
</dbReference>
<dbReference type="PANTHER" id="PTHR43756">
    <property type="entry name" value="CHOLINE MONOOXYGENASE, CHLOROPLASTIC"/>
    <property type="match status" value="1"/>
</dbReference>
<evidence type="ECO:0000256" key="3">
    <source>
        <dbReference type="ARBA" id="ARBA00022723"/>
    </source>
</evidence>
<dbReference type="Gene3D" id="3.90.380.10">
    <property type="entry name" value="Naphthalene 1,2-dioxygenase Alpha Subunit, Chain A, domain 1"/>
    <property type="match status" value="1"/>
</dbReference>
<evidence type="ECO:0000256" key="7">
    <source>
        <dbReference type="SAM" id="Phobius"/>
    </source>
</evidence>
<keyword evidence="2" id="KW-0001">2Fe-2S</keyword>
<keyword evidence="7" id="KW-0812">Transmembrane</keyword>